<dbReference type="Proteomes" id="UP001190825">
    <property type="component" value="Unassembled WGS sequence"/>
</dbReference>
<organism evidence="3">
    <name type="scientific">Sinorhizobium medicae</name>
    <dbReference type="NCBI Taxonomy" id="110321"/>
    <lineage>
        <taxon>Bacteria</taxon>
        <taxon>Pseudomonadati</taxon>
        <taxon>Pseudomonadota</taxon>
        <taxon>Alphaproteobacteria</taxon>
        <taxon>Hyphomicrobiales</taxon>
        <taxon>Rhizobiaceae</taxon>
        <taxon>Sinorhizobium/Ensifer group</taxon>
        <taxon>Sinorhizobium</taxon>
    </lineage>
</organism>
<feature type="compositionally biased region" description="Pro residues" evidence="1">
    <location>
        <begin position="1"/>
        <end position="10"/>
    </location>
</feature>
<gene>
    <name evidence="2" type="ORF">BMJ33_25435</name>
    <name evidence="3" type="ORF">EMEDMD4_150061</name>
</gene>
<sequence length="66" mass="7275">MPLSPFPVEPPQGVERIHDAPTGGTIRISPGQSHASRVEWLPHTGNRPRNQAIMSLFQSHILVNTL</sequence>
<dbReference type="EMBL" id="CABFNB010000057">
    <property type="protein sequence ID" value="VTZ60282.1"/>
    <property type="molecule type" value="Genomic_DNA"/>
</dbReference>
<keyword evidence="4" id="KW-1185">Reference proteome</keyword>
<evidence type="ECO:0000256" key="1">
    <source>
        <dbReference type="SAM" id="MobiDB-lite"/>
    </source>
</evidence>
<dbReference type="AlphaFoldDB" id="A0A508WS31"/>
<evidence type="ECO:0000313" key="3">
    <source>
        <dbReference type="EMBL" id="VTZ60282.1"/>
    </source>
</evidence>
<dbReference type="Proteomes" id="UP000507954">
    <property type="component" value="Unassembled WGS sequence"/>
</dbReference>
<dbReference type="EMBL" id="NBUC01000126">
    <property type="protein sequence ID" value="PLT97889.1"/>
    <property type="molecule type" value="Genomic_DNA"/>
</dbReference>
<feature type="region of interest" description="Disordered" evidence="1">
    <location>
        <begin position="1"/>
        <end position="35"/>
    </location>
</feature>
<reference evidence="2 4" key="2">
    <citation type="journal article" date="2018" name="FEMS Microbiol. Ecol.">
        <title>Co-invading symbiotic mutualists of Medicago polymorpha retain high ancestral diversity and contain diverse accessory genomes.</title>
        <authorList>
            <person name="Porter S.S."/>
            <person name="Faber-Hammond J.J."/>
            <person name="Friesen M.L."/>
        </authorList>
    </citation>
    <scope>NUCLEOTIDE SEQUENCE [LARGE SCALE GENOMIC DNA]</scope>
    <source>
        <strain evidence="2 4">Str16</strain>
    </source>
</reference>
<reference evidence="3" key="3">
    <citation type="submission" date="2019-06" db="EMBL/GenBank/DDBJ databases">
        <authorList>
            <person name="Le Quere A."/>
            <person name="Colella S."/>
        </authorList>
    </citation>
    <scope>NUCLEOTIDE SEQUENCE</scope>
    <source>
        <strain evidence="3">EmedicaeMD41</strain>
    </source>
</reference>
<evidence type="ECO:0000313" key="4">
    <source>
        <dbReference type="Proteomes" id="UP001190825"/>
    </source>
</evidence>
<proteinExistence type="predicted"/>
<name>A0A508WS31_9HYPH</name>
<reference evidence="2" key="1">
    <citation type="submission" date="2017-04" db="EMBL/GenBank/DDBJ databases">
        <authorList>
            <person name="Porter S."/>
            <person name="Friesen M.L."/>
            <person name="Faber-Hammond J."/>
        </authorList>
    </citation>
    <scope>NUCLEOTIDE SEQUENCE</scope>
    <source>
        <strain evidence="2">Str16</strain>
    </source>
</reference>
<accession>A0A508WS31</accession>
<evidence type="ECO:0000313" key="2">
    <source>
        <dbReference type="EMBL" id="PLT97889.1"/>
    </source>
</evidence>
<protein>
    <submittedName>
        <fullName evidence="3">Uncharacterized protein</fullName>
    </submittedName>
</protein>